<dbReference type="InterPro" id="IPR032339">
    <property type="entry name" value="DUF4859"/>
</dbReference>
<proteinExistence type="predicted"/>
<gene>
    <name evidence="3" type="ORF">DHW31_05860</name>
</gene>
<accession>A0A3D2SDH7</accession>
<keyword evidence="1" id="KW-0732">Signal</keyword>
<protein>
    <submittedName>
        <fullName evidence="3">DUF4859 domain-containing protein</fullName>
    </submittedName>
</protein>
<evidence type="ECO:0000313" key="3">
    <source>
        <dbReference type="EMBL" id="HCK24302.1"/>
    </source>
</evidence>
<reference evidence="3 4" key="1">
    <citation type="journal article" date="2018" name="Nat. Biotechnol.">
        <title>A standardized bacterial taxonomy based on genome phylogeny substantially revises the tree of life.</title>
        <authorList>
            <person name="Parks D.H."/>
            <person name="Chuvochina M."/>
            <person name="Waite D.W."/>
            <person name="Rinke C."/>
            <person name="Skarshewski A."/>
            <person name="Chaumeil P.A."/>
            <person name="Hugenholtz P."/>
        </authorList>
    </citation>
    <scope>NUCLEOTIDE SEQUENCE [LARGE SCALE GENOMIC DNA]</scope>
    <source>
        <strain evidence="3">UBA9667</strain>
    </source>
</reference>
<comment type="caution">
    <text evidence="3">The sequence shown here is derived from an EMBL/GenBank/DDBJ whole genome shotgun (WGS) entry which is preliminary data.</text>
</comment>
<evidence type="ECO:0000313" key="4">
    <source>
        <dbReference type="Proteomes" id="UP000263098"/>
    </source>
</evidence>
<name>A0A3D2SDH7_9BACE</name>
<feature type="chain" id="PRO_5017668649" evidence="1">
    <location>
        <begin position="19"/>
        <end position="339"/>
    </location>
</feature>
<dbReference type="Proteomes" id="UP000263098">
    <property type="component" value="Unassembled WGS sequence"/>
</dbReference>
<sequence length="339" mass="37394">MKYHLIYALISCFMLTFAACDDNIEDATSKHVYGEDESPYLKVNTNAVVTNNMEFAVGHFEPQTIQLSDYADKFEKNMNMTVDQVINGLKDGSVVFYNINTARNNWNKAEMTKGTTGWYYNSAGGVCSIDDPTRTVSMEIDTQAKTFIVDVNEKATVGTVLTFNAGFAVNGPDYDKYVRFTFNVSITDPSIILTSISIPTGDYASYGIDFNKYAATIQTCMGMSVADFLANLDYNGDSGEATGKNIRMHVINPSTGVWDETSTYTAESPGYWINNLGAVCNWGATGYSFYANTKNKDHALYVGRAPGLTAGSKYTISVGYKDSKNTNNFFRFIITATLE</sequence>
<feature type="signal peptide" evidence="1">
    <location>
        <begin position="1"/>
        <end position="18"/>
    </location>
</feature>
<dbReference type="Pfam" id="PF16151">
    <property type="entry name" value="DUF4859"/>
    <property type="match status" value="1"/>
</dbReference>
<feature type="domain" description="DUF4859" evidence="2">
    <location>
        <begin position="214"/>
        <end position="321"/>
    </location>
</feature>
<evidence type="ECO:0000256" key="1">
    <source>
        <dbReference type="SAM" id="SignalP"/>
    </source>
</evidence>
<organism evidence="3 4">
    <name type="scientific">Bacteroides graminisolvens</name>
    <dbReference type="NCBI Taxonomy" id="477666"/>
    <lineage>
        <taxon>Bacteria</taxon>
        <taxon>Pseudomonadati</taxon>
        <taxon>Bacteroidota</taxon>
        <taxon>Bacteroidia</taxon>
        <taxon>Bacteroidales</taxon>
        <taxon>Bacteroidaceae</taxon>
        <taxon>Bacteroides</taxon>
    </lineage>
</organism>
<dbReference type="AlphaFoldDB" id="A0A3D2SDH7"/>
<evidence type="ECO:0000259" key="2">
    <source>
        <dbReference type="Pfam" id="PF16151"/>
    </source>
</evidence>
<dbReference type="EMBL" id="DPVG01000216">
    <property type="protein sequence ID" value="HCK24302.1"/>
    <property type="molecule type" value="Genomic_DNA"/>
</dbReference>
<dbReference type="PROSITE" id="PS51257">
    <property type="entry name" value="PROKAR_LIPOPROTEIN"/>
    <property type="match status" value="1"/>
</dbReference>